<dbReference type="Proteomes" id="UP000199060">
    <property type="component" value="Unassembled WGS sequence"/>
</dbReference>
<sequence length="71" mass="8115">MKKKVLILSVFGLLGAFIFSGIQDAEATKCDEFLEFHKKKFLVTGCKWKVTEQCMVRCKPNEMPKLPSLSF</sequence>
<feature type="signal peptide" evidence="1">
    <location>
        <begin position="1"/>
        <end position="25"/>
    </location>
</feature>
<dbReference type="EMBL" id="FNAC01000009">
    <property type="protein sequence ID" value="SDC92054.1"/>
    <property type="molecule type" value="Genomic_DNA"/>
</dbReference>
<dbReference type="STRING" id="686796.SAMN04488104_100980"/>
<proteinExistence type="predicted"/>
<evidence type="ECO:0000313" key="3">
    <source>
        <dbReference type="Proteomes" id="UP000199060"/>
    </source>
</evidence>
<feature type="chain" id="PRO_5011500488" evidence="1">
    <location>
        <begin position="26"/>
        <end position="71"/>
    </location>
</feature>
<organism evidence="2 3">
    <name type="scientific">Algoriphagus faecimaris</name>
    <dbReference type="NCBI Taxonomy" id="686796"/>
    <lineage>
        <taxon>Bacteria</taxon>
        <taxon>Pseudomonadati</taxon>
        <taxon>Bacteroidota</taxon>
        <taxon>Cytophagia</taxon>
        <taxon>Cytophagales</taxon>
        <taxon>Cyclobacteriaceae</taxon>
        <taxon>Algoriphagus</taxon>
    </lineage>
</organism>
<dbReference type="AlphaFoldDB" id="A0A1G6QJF6"/>
<protein>
    <submittedName>
        <fullName evidence="2">Uncharacterized protein</fullName>
    </submittedName>
</protein>
<keyword evidence="3" id="KW-1185">Reference proteome</keyword>
<accession>A0A1G6QJF6</accession>
<reference evidence="3" key="1">
    <citation type="submission" date="2016-10" db="EMBL/GenBank/DDBJ databases">
        <authorList>
            <person name="Varghese N."/>
            <person name="Submissions S."/>
        </authorList>
    </citation>
    <scope>NUCLEOTIDE SEQUENCE [LARGE SCALE GENOMIC DNA]</scope>
    <source>
        <strain evidence="3">DSM 23095</strain>
    </source>
</reference>
<keyword evidence="1" id="KW-0732">Signal</keyword>
<evidence type="ECO:0000256" key="1">
    <source>
        <dbReference type="SAM" id="SignalP"/>
    </source>
</evidence>
<dbReference type="RefSeq" id="WP_087938536.1">
    <property type="nucleotide sequence ID" value="NZ_FNAC01000009.1"/>
</dbReference>
<gene>
    <name evidence="2" type="ORF">SAMN04488104_100980</name>
</gene>
<name>A0A1G6QJF6_9BACT</name>
<evidence type="ECO:0000313" key="2">
    <source>
        <dbReference type="EMBL" id="SDC92054.1"/>
    </source>
</evidence>